<protein>
    <recommendedName>
        <fullName evidence="3">Integral membrane protein</fullName>
    </recommendedName>
</protein>
<proteinExistence type="predicted"/>
<name>A0A3Z8IJB3_CAMCO</name>
<organism evidence="1 2">
    <name type="scientific">Campylobacter coli</name>
    <dbReference type="NCBI Taxonomy" id="195"/>
    <lineage>
        <taxon>Bacteria</taxon>
        <taxon>Pseudomonadati</taxon>
        <taxon>Campylobacterota</taxon>
        <taxon>Epsilonproteobacteria</taxon>
        <taxon>Campylobacterales</taxon>
        <taxon>Campylobacteraceae</taxon>
        <taxon>Campylobacter</taxon>
    </lineage>
</organism>
<comment type="caution">
    <text evidence="1">The sequence shown here is derived from an EMBL/GenBank/DDBJ whole genome shotgun (WGS) entry which is preliminary data.</text>
</comment>
<evidence type="ECO:0000313" key="2">
    <source>
        <dbReference type="Proteomes" id="UP000365807"/>
    </source>
</evidence>
<evidence type="ECO:0008006" key="3">
    <source>
        <dbReference type="Google" id="ProtNLM"/>
    </source>
</evidence>
<dbReference type="Proteomes" id="UP000365807">
    <property type="component" value="Unassembled WGS sequence"/>
</dbReference>
<sequence>MINKNKLFRQIHIYVSLFFLPCAVLFALTGIAYILGADQDTGLKVETYKLVKNIEPGKEKDALIQYLQENNLKVPSDAEATQGKGKGANMGGMHHNANAAPANVKAGKGKNNELTIGGAHYSANITPVAQNEYVITLKTRSLLGDMIMLHKDKGAWYFSVLSIGFGIALFLLYISGLIITLFASKKDRQKQLATLGAGVVITILLAYLSL</sequence>
<reference evidence="1 2" key="1">
    <citation type="submission" date="2018-06" db="EMBL/GenBank/DDBJ databases">
        <authorList>
            <consortium name="NARMS: The National Antimicrobial Resistance Monitoring System"/>
        </authorList>
    </citation>
    <scope>NUCLEOTIDE SEQUENCE [LARGE SCALE GENOMIC DNA]</scope>
    <source>
        <strain evidence="1 2">FSIS11807978</strain>
    </source>
</reference>
<evidence type="ECO:0000313" key="1">
    <source>
        <dbReference type="EMBL" id="EAK4357604.1"/>
    </source>
</evidence>
<accession>A0A3Z8IJB3</accession>
<dbReference type="EMBL" id="AACGFG010000002">
    <property type="protein sequence ID" value="EAK4357604.1"/>
    <property type="molecule type" value="Genomic_DNA"/>
</dbReference>
<dbReference type="RefSeq" id="WP_002810397.1">
    <property type="nucleotide sequence ID" value="NZ_AANHVQ020000021.1"/>
</dbReference>
<gene>
    <name evidence="1" type="ORF">C6T04_01485</name>
</gene>
<dbReference type="AlphaFoldDB" id="A0A3Z8IJB3"/>